<feature type="signal peptide" evidence="1">
    <location>
        <begin position="1"/>
        <end position="21"/>
    </location>
</feature>
<dbReference type="EMBL" id="JAJPWV010000005">
    <property type="protein sequence ID" value="MCD8742048.1"/>
    <property type="molecule type" value="Genomic_DNA"/>
</dbReference>
<feature type="chain" id="PRO_5047017241" evidence="1">
    <location>
        <begin position="22"/>
        <end position="200"/>
    </location>
</feature>
<keyword evidence="1" id="KW-0732">Signal</keyword>
<proteinExistence type="predicted"/>
<gene>
    <name evidence="3" type="ORF">LT679_15650</name>
</gene>
<accession>A0ABS8U4K2</accession>
<dbReference type="Gene3D" id="3.30.530.80">
    <property type="match status" value="1"/>
</dbReference>
<dbReference type="Pfam" id="PF14730">
    <property type="entry name" value="DUF4468"/>
    <property type="match status" value="1"/>
</dbReference>
<evidence type="ECO:0000313" key="4">
    <source>
        <dbReference type="Proteomes" id="UP001199919"/>
    </source>
</evidence>
<dbReference type="InterPro" id="IPR027823">
    <property type="entry name" value="DUF4468"/>
</dbReference>
<organism evidence="3 4">
    <name type="scientific">Mucilaginibacter roseus</name>
    <dbReference type="NCBI Taxonomy" id="1528868"/>
    <lineage>
        <taxon>Bacteria</taxon>
        <taxon>Pseudomonadati</taxon>
        <taxon>Bacteroidota</taxon>
        <taxon>Sphingobacteriia</taxon>
        <taxon>Sphingobacteriales</taxon>
        <taxon>Sphingobacteriaceae</taxon>
        <taxon>Mucilaginibacter</taxon>
    </lineage>
</organism>
<sequence length="200" mass="22901">MKRLILILLVALAGNKLYAQASPKDSLGFDENNKYIYYQVVTRPGLSADTIYQRALYFLQTAYAKDKLKLKKQEPANGVLKGEGGFMVSKKALVSKHEDGKITYDINIEVKDGKYRYWLTNFVIIPYERDRYANFVPVNGKKTPLEHALRLLGQKDLDDYLEKALVNSRSIGERLKNFILSPTPTAKKERKIAPVVKKDW</sequence>
<evidence type="ECO:0000313" key="3">
    <source>
        <dbReference type="EMBL" id="MCD8742048.1"/>
    </source>
</evidence>
<evidence type="ECO:0000256" key="1">
    <source>
        <dbReference type="SAM" id="SignalP"/>
    </source>
</evidence>
<feature type="domain" description="DUF4468" evidence="2">
    <location>
        <begin position="37"/>
        <end position="123"/>
    </location>
</feature>
<dbReference type="RefSeq" id="WP_232178584.1">
    <property type="nucleotide sequence ID" value="NZ_JAJPWV010000005.1"/>
</dbReference>
<dbReference type="Proteomes" id="UP001199919">
    <property type="component" value="Unassembled WGS sequence"/>
</dbReference>
<name>A0ABS8U4K2_9SPHI</name>
<keyword evidence="4" id="KW-1185">Reference proteome</keyword>
<comment type="caution">
    <text evidence="3">The sequence shown here is derived from an EMBL/GenBank/DDBJ whole genome shotgun (WGS) entry which is preliminary data.</text>
</comment>
<protein>
    <submittedName>
        <fullName evidence="3">DUF4468 domain-containing protein</fullName>
    </submittedName>
</protein>
<evidence type="ECO:0000259" key="2">
    <source>
        <dbReference type="Pfam" id="PF14730"/>
    </source>
</evidence>
<reference evidence="3 4" key="1">
    <citation type="submission" date="2021-12" db="EMBL/GenBank/DDBJ databases">
        <title>Mucilaginibacter roseus genome.</title>
        <authorList>
            <person name="Ferreira J.R."/>
            <person name="Newman J.D."/>
        </authorList>
    </citation>
    <scope>NUCLEOTIDE SEQUENCE [LARGE SCALE GENOMIC DNA]</scope>
    <source>
        <strain evidence="3 4">LMG 28454</strain>
    </source>
</reference>